<reference evidence="6 7" key="1">
    <citation type="journal article" date="2015" name="Int. J. Syst. Evol. Microbiol.">
        <title>Aestuariivita atlantica sp. nov., isolated from deep sea sediment of the Atlantic Ocean.</title>
        <authorList>
            <person name="Li G."/>
            <person name="Lai Q."/>
            <person name="Du Y."/>
            <person name="Liu X."/>
            <person name="Sun F."/>
            <person name="Shao Z."/>
        </authorList>
    </citation>
    <scope>NUCLEOTIDE SEQUENCE [LARGE SCALE GENOMIC DNA]</scope>
    <source>
        <strain evidence="6 7">22II-S11-z3</strain>
    </source>
</reference>
<dbReference type="InterPro" id="IPR004113">
    <property type="entry name" value="FAD-bd_oxidored_4_C"/>
</dbReference>
<dbReference type="PANTHER" id="PTHR43716">
    <property type="entry name" value="D-2-HYDROXYGLUTARATE DEHYDROGENASE, MITOCHONDRIAL"/>
    <property type="match status" value="1"/>
</dbReference>
<dbReference type="STRING" id="1317121.ATO11_04880"/>
<dbReference type="InterPro" id="IPR016171">
    <property type="entry name" value="Vanillyl_alc_oxidase_C-sub2"/>
</dbReference>
<dbReference type="InterPro" id="IPR036318">
    <property type="entry name" value="FAD-bd_PCMH-like_sf"/>
</dbReference>
<dbReference type="Proteomes" id="UP000036938">
    <property type="component" value="Unassembled WGS sequence"/>
</dbReference>
<comment type="similarity">
    <text evidence="2">Belongs to the FAD-binding oxidoreductase/transferase type 4 family.</text>
</comment>
<dbReference type="Pfam" id="PF01565">
    <property type="entry name" value="FAD_binding_4"/>
    <property type="match status" value="1"/>
</dbReference>
<dbReference type="SUPFAM" id="SSF56176">
    <property type="entry name" value="FAD-binding/transporter-associated domain-like"/>
    <property type="match status" value="1"/>
</dbReference>
<dbReference type="Pfam" id="PF02913">
    <property type="entry name" value="FAD-oxidase_C"/>
    <property type="match status" value="1"/>
</dbReference>
<dbReference type="RefSeq" id="WP_050530035.1">
    <property type="nucleotide sequence ID" value="NZ_AQQZ01000002.1"/>
</dbReference>
<dbReference type="GO" id="GO:0071949">
    <property type="term" value="F:FAD binding"/>
    <property type="evidence" value="ECO:0007669"/>
    <property type="project" value="InterPro"/>
</dbReference>
<dbReference type="AlphaFoldDB" id="A0A0L1JTH6"/>
<dbReference type="PROSITE" id="PS51387">
    <property type="entry name" value="FAD_PCMH"/>
    <property type="match status" value="1"/>
</dbReference>
<protein>
    <submittedName>
        <fullName evidence="6">FAD-dependent oxidoreductase</fullName>
    </submittedName>
</protein>
<keyword evidence="3" id="KW-0285">Flavoprotein</keyword>
<dbReference type="OrthoDB" id="9811557at2"/>
<dbReference type="InterPro" id="IPR016164">
    <property type="entry name" value="FAD-linked_Oxase-like_C"/>
</dbReference>
<dbReference type="Gene3D" id="3.30.70.2190">
    <property type="match status" value="1"/>
</dbReference>
<dbReference type="InterPro" id="IPR006094">
    <property type="entry name" value="Oxid_FAD_bind_N"/>
</dbReference>
<dbReference type="Gene3D" id="1.10.45.10">
    <property type="entry name" value="Vanillyl-alcohol Oxidase, Chain A, domain 4"/>
    <property type="match status" value="1"/>
</dbReference>
<dbReference type="FunFam" id="1.10.45.10:FF:000001">
    <property type="entry name" value="D-lactate dehydrogenase mitochondrial"/>
    <property type="match status" value="1"/>
</dbReference>
<dbReference type="InterPro" id="IPR016169">
    <property type="entry name" value="FAD-bd_PCMH_sub2"/>
</dbReference>
<proteinExistence type="inferred from homology"/>
<dbReference type="Gene3D" id="3.30.70.2740">
    <property type="match status" value="1"/>
</dbReference>
<dbReference type="InterPro" id="IPR016167">
    <property type="entry name" value="FAD-bd_PCMH_sub1"/>
</dbReference>
<evidence type="ECO:0000256" key="1">
    <source>
        <dbReference type="ARBA" id="ARBA00001974"/>
    </source>
</evidence>
<keyword evidence="4" id="KW-0274">FAD</keyword>
<evidence type="ECO:0000256" key="4">
    <source>
        <dbReference type="ARBA" id="ARBA00022827"/>
    </source>
</evidence>
<evidence type="ECO:0000313" key="7">
    <source>
        <dbReference type="Proteomes" id="UP000036938"/>
    </source>
</evidence>
<evidence type="ECO:0000256" key="3">
    <source>
        <dbReference type="ARBA" id="ARBA00022630"/>
    </source>
</evidence>
<dbReference type="EMBL" id="AQQZ01000002">
    <property type="protein sequence ID" value="KNG95045.1"/>
    <property type="molecule type" value="Genomic_DNA"/>
</dbReference>
<dbReference type="GO" id="GO:0003824">
    <property type="term" value="F:catalytic activity"/>
    <property type="evidence" value="ECO:0007669"/>
    <property type="project" value="InterPro"/>
</dbReference>
<dbReference type="InterPro" id="IPR051264">
    <property type="entry name" value="FAD-oxidored/transferase_4"/>
</dbReference>
<name>A0A0L1JTH6_9RHOB</name>
<organism evidence="6 7">
    <name type="scientific">Pseudaestuariivita atlantica</name>
    <dbReference type="NCBI Taxonomy" id="1317121"/>
    <lineage>
        <taxon>Bacteria</taxon>
        <taxon>Pseudomonadati</taxon>
        <taxon>Pseudomonadota</taxon>
        <taxon>Alphaproteobacteria</taxon>
        <taxon>Rhodobacterales</taxon>
        <taxon>Paracoccaceae</taxon>
        <taxon>Pseudaestuariivita</taxon>
    </lineage>
</organism>
<dbReference type="SUPFAM" id="SSF55103">
    <property type="entry name" value="FAD-linked oxidases, C-terminal domain"/>
    <property type="match status" value="1"/>
</dbReference>
<gene>
    <name evidence="6" type="ORF">ATO11_04880</name>
</gene>
<feature type="domain" description="FAD-binding PCMH-type" evidence="5">
    <location>
        <begin position="31"/>
        <end position="209"/>
    </location>
</feature>
<keyword evidence="7" id="KW-1185">Reference proteome</keyword>
<dbReference type="Gene3D" id="3.30.43.10">
    <property type="entry name" value="Uridine Diphospho-n-acetylenolpyruvylglucosamine Reductase, domain 2"/>
    <property type="match status" value="1"/>
</dbReference>
<sequence length="466" mass="48699">MIGTLKDAIGARYVLTGDDAAPWGRDWPGTYTSTPLCVARPGSTAEVAAVVRACAEAGVPVVPMSGNTGLTGAGKAEGAVVLSVDRLNTITAIKPDARIAIVGAGVILSALHDAAAEHGLMFPLTLGARGSAMIGGLLGTNAGGSNVLKYGNMRDLCLGLEVVTPTGEVMDLMSELRKDNSGYNLRNLIVGAEGTLGVVTAAVLKLVPQPAAYATAMVAVPALDDALALLNRLQVETGGAVEAFEYMPRAYMERHVRLTGKRPPFDTDYDVNLLVELGATAARDAQPGPDGTVPVVARLEALLAEGLETGAVLDAVVAQNEAQRAEMWDRREDAAEITFATKPFVNNDVALPLEQVAVFLDRMKTRLAKVDPDGSELAIAHLGDGNVHYTAYISRDDKALYDAVVEAVEDVALELGGSFSAEHGVGLSKLNSMARRKDPVALAMMRSIKAALDPKGIMNPGKVLPG</sequence>
<dbReference type="Gene3D" id="3.30.465.10">
    <property type="match status" value="1"/>
</dbReference>
<dbReference type="PATRIC" id="fig|1317121.7.peg.1351"/>
<accession>A0A0L1JTH6</accession>
<dbReference type="GO" id="GO:0022904">
    <property type="term" value="P:respiratory electron transport chain"/>
    <property type="evidence" value="ECO:0007669"/>
    <property type="project" value="TreeGrafter"/>
</dbReference>
<dbReference type="PANTHER" id="PTHR43716:SF2">
    <property type="entry name" value="BLL6224 PROTEIN"/>
    <property type="match status" value="1"/>
</dbReference>
<dbReference type="InterPro" id="IPR016166">
    <property type="entry name" value="FAD-bd_PCMH"/>
</dbReference>
<comment type="cofactor">
    <cofactor evidence="1">
        <name>FAD</name>
        <dbReference type="ChEBI" id="CHEBI:57692"/>
    </cofactor>
</comment>
<evidence type="ECO:0000313" key="6">
    <source>
        <dbReference type="EMBL" id="KNG95045.1"/>
    </source>
</evidence>
<evidence type="ECO:0000256" key="2">
    <source>
        <dbReference type="ARBA" id="ARBA00008000"/>
    </source>
</evidence>
<evidence type="ECO:0000259" key="5">
    <source>
        <dbReference type="PROSITE" id="PS51387"/>
    </source>
</evidence>
<comment type="caution">
    <text evidence="6">The sequence shown here is derived from an EMBL/GenBank/DDBJ whole genome shotgun (WGS) entry which is preliminary data.</text>
</comment>